<dbReference type="GO" id="GO:0009055">
    <property type="term" value="F:electron transfer activity"/>
    <property type="evidence" value="ECO:0007669"/>
    <property type="project" value="InterPro"/>
</dbReference>
<dbReference type="InterPro" id="IPR051395">
    <property type="entry name" value="Cytochrome_c_Peroxidase/MauG"/>
</dbReference>
<dbReference type="PIRSF" id="PIRSF028099">
    <property type="entry name" value="DUF1111"/>
    <property type="match status" value="1"/>
</dbReference>
<gene>
    <name evidence="7" type="ordered locus">VS_1922</name>
</gene>
<name>B7VGQ5_VIBA3</name>
<dbReference type="InterPro" id="IPR009056">
    <property type="entry name" value="Cyt_c-like_dom"/>
</dbReference>
<evidence type="ECO:0000259" key="6">
    <source>
        <dbReference type="PROSITE" id="PS51007"/>
    </source>
</evidence>
<dbReference type="SUPFAM" id="SSF46626">
    <property type="entry name" value="Cytochrome c"/>
    <property type="match status" value="1"/>
</dbReference>
<keyword evidence="2 4" id="KW-0479">Metal-binding</keyword>
<organism evidence="7 8">
    <name type="scientific">Vibrio atlanticus (strain LGP32)</name>
    <name type="common">Vibrio splendidus (strain Mel32)</name>
    <dbReference type="NCBI Taxonomy" id="575788"/>
    <lineage>
        <taxon>Bacteria</taxon>
        <taxon>Pseudomonadati</taxon>
        <taxon>Pseudomonadota</taxon>
        <taxon>Gammaproteobacteria</taxon>
        <taxon>Vibrionales</taxon>
        <taxon>Vibrionaceae</taxon>
        <taxon>Vibrio</taxon>
    </lineage>
</organism>
<dbReference type="PANTHER" id="PTHR30600">
    <property type="entry name" value="CYTOCHROME C PEROXIDASE-RELATED"/>
    <property type="match status" value="1"/>
</dbReference>
<dbReference type="GO" id="GO:0046872">
    <property type="term" value="F:metal ion binding"/>
    <property type="evidence" value="ECO:0007669"/>
    <property type="project" value="UniProtKB-KW"/>
</dbReference>
<evidence type="ECO:0000256" key="3">
    <source>
        <dbReference type="ARBA" id="ARBA00023004"/>
    </source>
</evidence>
<dbReference type="GO" id="GO:0004130">
    <property type="term" value="F:cytochrome-c peroxidase activity"/>
    <property type="evidence" value="ECO:0007669"/>
    <property type="project" value="TreeGrafter"/>
</dbReference>
<evidence type="ECO:0000256" key="2">
    <source>
        <dbReference type="ARBA" id="ARBA00022723"/>
    </source>
</evidence>
<feature type="signal peptide" evidence="5">
    <location>
        <begin position="1"/>
        <end position="42"/>
    </location>
</feature>
<evidence type="ECO:0000313" key="7">
    <source>
        <dbReference type="EMBL" id="CAV19105.1"/>
    </source>
</evidence>
<dbReference type="EMBL" id="FM954972">
    <property type="protein sequence ID" value="CAV19105.1"/>
    <property type="molecule type" value="Genomic_DNA"/>
</dbReference>
<protein>
    <recommendedName>
        <fullName evidence="6">Cytochrome c domain-containing protein</fullName>
    </recommendedName>
</protein>
<dbReference type="AlphaFoldDB" id="B7VGQ5"/>
<dbReference type="Pfam" id="PF06537">
    <property type="entry name" value="DHOR"/>
    <property type="match status" value="1"/>
</dbReference>
<reference evidence="7 8" key="1">
    <citation type="submission" date="2009-02" db="EMBL/GenBank/DDBJ databases">
        <title>Vibrio splendidus str. LGP32 complete genome.</title>
        <authorList>
            <person name="Mazel D."/>
            <person name="Le Roux F."/>
        </authorList>
    </citation>
    <scope>NUCLEOTIDE SEQUENCE [LARGE SCALE GENOMIC DNA]</scope>
    <source>
        <strain evidence="7 8">LGP32</strain>
    </source>
</reference>
<feature type="domain" description="Cytochrome c" evidence="6">
    <location>
        <begin position="351"/>
        <end position="483"/>
    </location>
</feature>
<dbReference type="InterPro" id="IPR036909">
    <property type="entry name" value="Cyt_c-like_dom_sf"/>
</dbReference>
<dbReference type="eggNOG" id="COG3488">
    <property type="taxonomic scope" value="Bacteria"/>
</dbReference>
<feature type="chain" id="PRO_5002862937" description="Cytochrome c domain-containing protein" evidence="5">
    <location>
        <begin position="43"/>
        <end position="483"/>
    </location>
</feature>
<keyword evidence="3 4" id="KW-0408">Iron</keyword>
<accession>B7VGQ5</accession>
<keyword evidence="5" id="KW-0732">Signal</keyword>
<evidence type="ECO:0000256" key="4">
    <source>
        <dbReference type="PROSITE-ProRule" id="PRU00433"/>
    </source>
</evidence>
<proteinExistence type="predicted"/>
<dbReference type="HOGENOM" id="CLU_033900_1_0_6"/>
<dbReference type="Proteomes" id="UP000009100">
    <property type="component" value="Chromosome 1"/>
</dbReference>
<evidence type="ECO:0000256" key="5">
    <source>
        <dbReference type="SAM" id="SignalP"/>
    </source>
</evidence>
<dbReference type="PROSITE" id="PS51007">
    <property type="entry name" value="CYTC"/>
    <property type="match status" value="1"/>
</dbReference>
<sequence length="483" mass="53042">MLFKKSYSLIKTKIKNTARQCMKSYLSASLLTALFFLSPLHAHETYSGGKTTVKKEGANAFSLPAANLPMSKRLDFSVGNSFFRNPWVPAPSSTDARDGLGPLFNTNGCQNCHIKDGRGHAPEKDDQNAVSLLVRLSIPAETPEQRQAFIRDGGIPEPTYGGQLQDFALQGVKPEGKVNISYTDVPVEFKDGTVVTLRKPILKITDLAFGEMHPKTEFSARVAPPMIGLGLLESIPQETILGFAKQQLADKQGVSGKANYVLDVQTNEMALGRFGWKAGQPNLMQQNAAAFNGDLGLTSRLFPNENCTSAQSTCDYFPNGGEPEVSDNILDFVEFYSQHLAVPIRRNVDNPAVVQGKKLFKNVGCQSCHQAEIRTAEREGLPALSKQLISPYTDMLLHDMGEGLADNRPEYLANGQEWRTTPLWGLGYTKEVNGHTFLLHDGRARNVMEAVLWHGGEAEMAKQNVLSLNATEREALLAFLNSL</sequence>
<evidence type="ECO:0000313" key="8">
    <source>
        <dbReference type="Proteomes" id="UP000009100"/>
    </source>
</evidence>
<dbReference type="STRING" id="575788.VS_1922"/>
<keyword evidence="1 4" id="KW-0349">Heme</keyword>
<dbReference type="KEGG" id="vsp:VS_1922"/>
<evidence type="ECO:0000256" key="1">
    <source>
        <dbReference type="ARBA" id="ARBA00022617"/>
    </source>
</evidence>
<dbReference type="PANTHER" id="PTHR30600:SF4">
    <property type="entry name" value="CYTOCHROME C DOMAIN-CONTAINING PROTEIN"/>
    <property type="match status" value="1"/>
</dbReference>
<dbReference type="InterPro" id="IPR010538">
    <property type="entry name" value="DHOR"/>
</dbReference>
<dbReference type="GO" id="GO:0020037">
    <property type="term" value="F:heme binding"/>
    <property type="evidence" value="ECO:0007669"/>
    <property type="project" value="InterPro"/>
</dbReference>
<dbReference type="Gene3D" id="1.10.760.10">
    <property type="entry name" value="Cytochrome c-like domain"/>
    <property type="match status" value="1"/>
</dbReference>